<evidence type="ECO:0000313" key="2">
    <source>
        <dbReference type="Proteomes" id="UP000664203"/>
    </source>
</evidence>
<sequence length="68" mass="7835">LENCGDRTFDVYERVAQIKMLAESALENARLHGVDSRFGFKAMFKKDEAQAAVVAILDHIYYLETRRI</sequence>
<gene>
    <name evidence="1" type="ORF">ALECFALPRED_003503</name>
</gene>
<reference evidence="1" key="1">
    <citation type="submission" date="2021-03" db="EMBL/GenBank/DDBJ databases">
        <authorList>
            <person name="Tagirdzhanova G."/>
        </authorList>
    </citation>
    <scope>NUCLEOTIDE SEQUENCE</scope>
</reference>
<feature type="non-terminal residue" evidence="1">
    <location>
        <position position="1"/>
    </location>
</feature>
<protein>
    <submittedName>
        <fullName evidence="1">Uncharacterized protein</fullName>
    </submittedName>
</protein>
<proteinExistence type="predicted"/>
<comment type="caution">
    <text evidence="1">The sequence shown here is derived from an EMBL/GenBank/DDBJ whole genome shotgun (WGS) entry which is preliminary data.</text>
</comment>
<accession>A0A8H3FLA6</accession>
<evidence type="ECO:0000313" key="1">
    <source>
        <dbReference type="EMBL" id="CAF9926686.1"/>
    </source>
</evidence>
<dbReference type="EMBL" id="CAJPDR010000217">
    <property type="protein sequence ID" value="CAF9926686.1"/>
    <property type="molecule type" value="Genomic_DNA"/>
</dbReference>
<dbReference type="AlphaFoldDB" id="A0A8H3FLA6"/>
<dbReference type="Proteomes" id="UP000664203">
    <property type="component" value="Unassembled WGS sequence"/>
</dbReference>
<name>A0A8H3FLA6_9LECA</name>
<organism evidence="1 2">
    <name type="scientific">Alectoria fallacina</name>
    <dbReference type="NCBI Taxonomy" id="1903189"/>
    <lineage>
        <taxon>Eukaryota</taxon>
        <taxon>Fungi</taxon>
        <taxon>Dikarya</taxon>
        <taxon>Ascomycota</taxon>
        <taxon>Pezizomycotina</taxon>
        <taxon>Lecanoromycetes</taxon>
        <taxon>OSLEUM clade</taxon>
        <taxon>Lecanoromycetidae</taxon>
        <taxon>Lecanorales</taxon>
        <taxon>Lecanorineae</taxon>
        <taxon>Parmeliaceae</taxon>
        <taxon>Alectoria</taxon>
    </lineage>
</organism>
<keyword evidence="2" id="KW-1185">Reference proteome</keyword>
<dbReference type="OrthoDB" id="5414982at2759"/>